<sequence>MRKCLQVLAFEDEDEDEVDEAELFGAKVRESFVLNSLSSSFIVSNIFEARWCLMTPTNFDGATSVTNLARRELAIILLLKVL</sequence>
<organism evidence="1 2">
    <name type="scientific">Ilex paraguariensis</name>
    <name type="common">yerba mate</name>
    <dbReference type="NCBI Taxonomy" id="185542"/>
    <lineage>
        <taxon>Eukaryota</taxon>
        <taxon>Viridiplantae</taxon>
        <taxon>Streptophyta</taxon>
        <taxon>Embryophyta</taxon>
        <taxon>Tracheophyta</taxon>
        <taxon>Spermatophyta</taxon>
        <taxon>Magnoliopsida</taxon>
        <taxon>eudicotyledons</taxon>
        <taxon>Gunneridae</taxon>
        <taxon>Pentapetalae</taxon>
        <taxon>asterids</taxon>
        <taxon>campanulids</taxon>
        <taxon>Aquifoliales</taxon>
        <taxon>Aquifoliaceae</taxon>
        <taxon>Ilex</taxon>
    </lineage>
</organism>
<evidence type="ECO:0000313" key="2">
    <source>
        <dbReference type="Proteomes" id="UP001642360"/>
    </source>
</evidence>
<evidence type="ECO:0000313" key="1">
    <source>
        <dbReference type="EMBL" id="CAK9139769.1"/>
    </source>
</evidence>
<gene>
    <name evidence="1" type="ORF">ILEXP_LOCUS7168</name>
</gene>
<protein>
    <submittedName>
        <fullName evidence="1">Uncharacterized protein</fullName>
    </submittedName>
</protein>
<name>A0ABC8R495_9AQUA</name>
<dbReference type="AlphaFoldDB" id="A0ABC8R495"/>
<accession>A0ABC8R495</accession>
<proteinExistence type="predicted"/>
<dbReference type="EMBL" id="CAUOFW020000986">
    <property type="protein sequence ID" value="CAK9139769.1"/>
    <property type="molecule type" value="Genomic_DNA"/>
</dbReference>
<reference evidence="1 2" key="1">
    <citation type="submission" date="2024-02" db="EMBL/GenBank/DDBJ databases">
        <authorList>
            <person name="Vignale AGUSTIN F."/>
            <person name="Sosa J E."/>
            <person name="Modenutti C."/>
        </authorList>
    </citation>
    <scope>NUCLEOTIDE SEQUENCE [LARGE SCALE GENOMIC DNA]</scope>
</reference>
<dbReference type="Proteomes" id="UP001642360">
    <property type="component" value="Unassembled WGS sequence"/>
</dbReference>
<keyword evidence="2" id="KW-1185">Reference proteome</keyword>
<comment type="caution">
    <text evidence="1">The sequence shown here is derived from an EMBL/GenBank/DDBJ whole genome shotgun (WGS) entry which is preliminary data.</text>
</comment>